<dbReference type="PANTHER" id="PTHR20854">
    <property type="entry name" value="INOSITOL MONOPHOSPHATASE"/>
    <property type="match status" value="1"/>
</dbReference>
<evidence type="ECO:0000256" key="5">
    <source>
        <dbReference type="ARBA" id="ARBA00022723"/>
    </source>
</evidence>
<evidence type="ECO:0000256" key="1">
    <source>
        <dbReference type="ARBA" id="ARBA00001033"/>
    </source>
</evidence>
<dbReference type="AlphaFoldDB" id="A0A0X3PLQ1"/>
<evidence type="ECO:0000256" key="2">
    <source>
        <dbReference type="ARBA" id="ARBA00001946"/>
    </source>
</evidence>
<feature type="binding site" evidence="8">
    <location>
        <position position="94"/>
    </location>
    <ligand>
        <name>Mg(2+)</name>
        <dbReference type="ChEBI" id="CHEBI:18420"/>
        <label>1</label>
        <note>catalytic</note>
    </ligand>
</feature>
<dbReference type="GO" id="GO:0008934">
    <property type="term" value="F:inositol monophosphate 1-phosphatase activity"/>
    <property type="evidence" value="ECO:0007669"/>
    <property type="project" value="InterPro"/>
</dbReference>
<comment type="cofactor">
    <cofactor evidence="2 8 9">
        <name>Mg(2+)</name>
        <dbReference type="ChEBI" id="CHEBI:18420"/>
    </cofactor>
</comment>
<dbReference type="GO" id="GO:0046854">
    <property type="term" value="P:phosphatidylinositol phosphate biosynthetic process"/>
    <property type="evidence" value="ECO:0007669"/>
    <property type="project" value="InterPro"/>
</dbReference>
<comment type="similarity">
    <text evidence="4 9">Belongs to the inositol monophosphatase superfamily.</text>
</comment>
<dbReference type="FunFam" id="3.40.190.80:FF:000002">
    <property type="entry name" value="Inositol-1-monophosphatase"/>
    <property type="match status" value="1"/>
</dbReference>
<dbReference type="Pfam" id="PF00459">
    <property type="entry name" value="Inositol_P"/>
    <property type="match status" value="1"/>
</dbReference>
<evidence type="ECO:0000313" key="10">
    <source>
        <dbReference type="EMBL" id="JAP52851.1"/>
    </source>
</evidence>
<evidence type="ECO:0000256" key="3">
    <source>
        <dbReference type="ARBA" id="ARBA00005152"/>
    </source>
</evidence>
<keyword evidence="5 8" id="KW-0479">Metal-binding</keyword>
<evidence type="ECO:0000256" key="6">
    <source>
        <dbReference type="ARBA" id="ARBA00022801"/>
    </source>
</evidence>
<gene>
    <name evidence="10" type="primary">IMPA2</name>
    <name evidence="10" type="ORF">TR93897</name>
</gene>
<feature type="binding site" evidence="8">
    <location>
        <position position="114"/>
    </location>
    <ligand>
        <name>Mg(2+)</name>
        <dbReference type="ChEBI" id="CHEBI:18420"/>
        <label>1</label>
        <note>catalytic</note>
    </ligand>
</feature>
<dbReference type="EMBL" id="GEEE01010374">
    <property type="protein sequence ID" value="JAP52851.1"/>
    <property type="molecule type" value="Transcribed_RNA"/>
</dbReference>
<keyword evidence="7 8" id="KW-0460">Magnesium</keyword>
<dbReference type="InterPro" id="IPR000760">
    <property type="entry name" value="Inositol_monophosphatase-like"/>
</dbReference>
<accession>A0A0X3PLQ1</accession>
<evidence type="ECO:0000256" key="8">
    <source>
        <dbReference type="PIRSR" id="PIRSR600760-2"/>
    </source>
</evidence>
<comment type="pathway">
    <text evidence="3 9">Polyol metabolism; myo-inositol biosynthesis; myo-inositol from D-glucose 6-phosphate: step 2/2.</text>
</comment>
<feature type="non-terminal residue" evidence="10">
    <location>
        <position position="1"/>
    </location>
</feature>
<dbReference type="FunFam" id="3.30.540.10:FF:000004">
    <property type="entry name" value="Inositol-1-monophosphatase"/>
    <property type="match status" value="1"/>
</dbReference>
<feature type="binding site" evidence="8">
    <location>
        <position position="112"/>
    </location>
    <ligand>
        <name>Mg(2+)</name>
        <dbReference type="ChEBI" id="CHEBI:18420"/>
        <label>1</label>
        <note>catalytic</note>
    </ligand>
</feature>
<evidence type="ECO:0000256" key="9">
    <source>
        <dbReference type="RuleBase" id="RU364068"/>
    </source>
</evidence>
<dbReference type="InterPro" id="IPR020552">
    <property type="entry name" value="Inositol_monoPase_Li-sen"/>
</dbReference>
<evidence type="ECO:0000256" key="7">
    <source>
        <dbReference type="ARBA" id="ARBA00022842"/>
    </source>
</evidence>
<dbReference type="PRINTS" id="PR00378">
    <property type="entry name" value="LIIMPHPHTASE"/>
</dbReference>
<dbReference type="InterPro" id="IPR020583">
    <property type="entry name" value="Inositol_monoP_metal-BS"/>
</dbReference>
<dbReference type="CDD" id="cd01639">
    <property type="entry name" value="IMPase"/>
    <property type="match status" value="1"/>
</dbReference>
<dbReference type="Gene3D" id="3.30.540.10">
    <property type="entry name" value="Fructose-1,6-Bisphosphatase, subunit A, domain 1"/>
    <property type="match status" value="1"/>
</dbReference>
<comment type="catalytic activity">
    <reaction evidence="1 9">
        <text>a myo-inositol phosphate + H2O = myo-inositol + phosphate</text>
        <dbReference type="Rhea" id="RHEA:24056"/>
        <dbReference type="ChEBI" id="CHEBI:15377"/>
        <dbReference type="ChEBI" id="CHEBI:17268"/>
        <dbReference type="ChEBI" id="CHEBI:43474"/>
        <dbReference type="ChEBI" id="CHEBI:84139"/>
        <dbReference type="EC" id="3.1.3.25"/>
    </reaction>
</comment>
<evidence type="ECO:0000256" key="4">
    <source>
        <dbReference type="ARBA" id="ARBA00009759"/>
    </source>
</evidence>
<dbReference type="GO" id="GO:0006021">
    <property type="term" value="P:inositol biosynthetic process"/>
    <property type="evidence" value="ECO:0007669"/>
    <property type="project" value="UniProtKB-UniPathway"/>
</dbReference>
<reference evidence="10" key="1">
    <citation type="submission" date="2016-01" db="EMBL/GenBank/DDBJ databases">
        <title>Reference transcriptome for the parasite Schistocephalus solidus: insights into the molecular evolution of parasitism.</title>
        <authorList>
            <person name="Hebert F.O."/>
            <person name="Grambauer S."/>
            <person name="Barber I."/>
            <person name="Landry C.R."/>
            <person name="Aubin-Horth N."/>
        </authorList>
    </citation>
    <scope>NUCLEOTIDE SEQUENCE</scope>
</reference>
<dbReference type="PROSITE" id="PS00630">
    <property type="entry name" value="IMP_2"/>
    <property type="match status" value="1"/>
</dbReference>
<organism evidence="10">
    <name type="scientific">Schistocephalus solidus</name>
    <name type="common">Tapeworm</name>
    <dbReference type="NCBI Taxonomy" id="70667"/>
    <lineage>
        <taxon>Eukaryota</taxon>
        <taxon>Metazoa</taxon>
        <taxon>Spiralia</taxon>
        <taxon>Lophotrochozoa</taxon>
        <taxon>Platyhelminthes</taxon>
        <taxon>Cestoda</taxon>
        <taxon>Eucestoda</taxon>
        <taxon>Diphyllobothriidea</taxon>
        <taxon>Diphyllobothriidae</taxon>
        <taxon>Schistocephalus</taxon>
    </lineage>
</organism>
<dbReference type="PANTHER" id="PTHR20854:SF4">
    <property type="entry name" value="INOSITOL-1-MONOPHOSPHATASE-RELATED"/>
    <property type="match status" value="1"/>
</dbReference>
<dbReference type="EC" id="3.1.3.25" evidence="9"/>
<name>A0A0X3PLQ1_SCHSO</name>
<dbReference type="GO" id="GO:0046872">
    <property type="term" value="F:metal ion binding"/>
    <property type="evidence" value="ECO:0007669"/>
    <property type="project" value="UniProtKB-KW"/>
</dbReference>
<dbReference type="InterPro" id="IPR020550">
    <property type="entry name" value="Inositol_monophosphatase_CS"/>
</dbReference>
<sequence length="295" mass="32575">FFLNFHGPLVDVSAGRFRENAQIVEISWPSIMLEFIKQIATEAGLIIKNAHQKPVEVEEKISYADLVTATDKQVENLLKSRILEKYPDHKIIAEESVNSRCVLSSSPTWIIDPIDGTSNFVSRFPFCAISIGYYNEKLAQSSVVYNPITEQMFHAERGKGAFLNGEKIAVSGCKELSNALILTDWGGDRNASNLDKKCANIRRLISEVRGVRTMGSAALHMCQIAAGQGDAFYEFGIHCWDYAAAALIVTEAGGFCCDINGSPIDLMARHCVAAATKELADQVRELIHLINYGRD</sequence>
<dbReference type="SUPFAM" id="SSF56655">
    <property type="entry name" value="Carbohydrate phosphatase"/>
    <property type="match status" value="1"/>
</dbReference>
<dbReference type="UniPathway" id="UPA00823">
    <property type="reaction ID" value="UER00788"/>
</dbReference>
<dbReference type="PROSITE" id="PS00629">
    <property type="entry name" value="IMP_1"/>
    <property type="match status" value="1"/>
</dbReference>
<feature type="binding site" evidence="8">
    <location>
        <position position="115"/>
    </location>
    <ligand>
        <name>Mg(2+)</name>
        <dbReference type="ChEBI" id="CHEBI:18420"/>
        <label>1</label>
        <note>catalytic</note>
    </ligand>
</feature>
<dbReference type="Gene3D" id="3.40.190.80">
    <property type="match status" value="1"/>
</dbReference>
<keyword evidence="6 9" id="KW-0378">Hydrolase</keyword>
<dbReference type="GO" id="GO:0007165">
    <property type="term" value="P:signal transduction"/>
    <property type="evidence" value="ECO:0007669"/>
    <property type="project" value="TreeGrafter"/>
</dbReference>
<proteinExistence type="inferred from homology"/>
<dbReference type="PRINTS" id="PR00377">
    <property type="entry name" value="IMPHPHTASES"/>
</dbReference>
<feature type="binding site" evidence="8">
    <location>
        <position position="241"/>
    </location>
    <ligand>
        <name>Mg(2+)</name>
        <dbReference type="ChEBI" id="CHEBI:18420"/>
        <label>1</label>
        <note>catalytic</note>
    </ligand>
</feature>
<dbReference type="InterPro" id="IPR033942">
    <property type="entry name" value="IMPase"/>
</dbReference>
<protein>
    <recommendedName>
        <fullName evidence="9">Inositol-1-monophosphatase</fullName>
        <ecNumber evidence="9">3.1.3.25</ecNumber>
    </recommendedName>
</protein>